<dbReference type="AlphaFoldDB" id="A0AAV7VCW1"/>
<protein>
    <submittedName>
        <fullName evidence="2">Uncharacterized protein</fullName>
    </submittedName>
</protein>
<dbReference type="EMBL" id="JANPWB010000003">
    <property type="protein sequence ID" value="KAJ1198415.1"/>
    <property type="molecule type" value="Genomic_DNA"/>
</dbReference>
<evidence type="ECO:0000313" key="3">
    <source>
        <dbReference type="Proteomes" id="UP001066276"/>
    </source>
</evidence>
<feature type="region of interest" description="Disordered" evidence="1">
    <location>
        <begin position="110"/>
        <end position="129"/>
    </location>
</feature>
<proteinExistence type="predicted"/>
<keyword evidence="3" id="KW-1185">Reference proteome</keyword>
<evidence type="ECO:0000313" key="2">
    <source>
        <dbReference type="EMBL" id="KAJ1198415.1"/>
    </source>
</evidence>
<accession>A0AAV7VCW1</accession>
<reference evidence="2" key="1">
    <citation type="journal article" date="2022" name="bioRxiv">
        <title>Sequencing and chromosome-scale assembly of the giantPleurodeles waltlgenome.</title>
        <authorList>
            <person name="Brown T."/>
            <person name="Elewa A."/>
            <person name="Iarovenko S."/>
            <person name="Subramanian E."/>
            <person name="Araus A.J."/>
            <person name="Petzold A."/>
            <person name="Susuki M."/>
            <person name="Suzuki K.-i.T."/>
            <person name="Hayashi T."/>
            <person name="Toyoda A."/>
            <person name="Oliveira C."/>
            <person name="Osipova E."/>
            <person name="Leigh N.D."/>
            <person name="Simon A."/>
            <person name="Yun M.H."/>
        </authorList>
    </citation>
    <scope>NUCLEOTIDE SEQUENCE</scope>
    <source>
        <strain evidence="2">20211129_DDA</strain>
        <tissue evidence="2">Liver</tissue>
    </source>
</reference>
<organism evidence="2 3">
    <name type="scientific">Pleurodeles waltl</name>
    <name type="common">Iberian ribbed newt</name>
    <dbReference type="NCBI Taxonomy" id="8319"/>
    <lineage>
        <taxon>Eukaryota</taxon>
        <taxon>Metazoa</taxon>
        <taxon>Chordata</taxon>
        <taxon>Craniata</taxon>
        <taxon>Vertebrata</taxon>
        <taxon>Euteleostomi</taxon>
        <taxon>Amphibia</taxon>
        <taxon>Batrachia</taxon>
        <taxon>Caudata</taxon>
        <taxon>Salamandroidea</taxon>
        <taxon>Salamandridae</taxon>
        <taxon>Pleurodelinae</taxon>
        <taxon>Pleurodeles</taxon>
    </lineage>
</organism>
<sequence>MSVQSKRVIEALLMLEAEGRASLLKPGILDWAWVLRRLRLYHREARGIEAGVMACLPSKEKIKKAAHSEKEVSGAAKRQCSSPVRRQSWAEKAQWVEVVGSMTTCDLGALGPPRALTEPLTEVDSGLPA</sequence>
<evidence type="ECO:0000256" key="1">
    <source>
        <dbReference type="SAM" id="MobiDB-lite"/>
    </source>
</evidence>
<dbReference type="Proteomes" id="UP001066276">
    <property type="component" value="Chromosome 2_1"/>
</dbReference>
<gene>
    <name evidence="2" type="ORF">NDU88_002256</name>
</gene>
<name>A0AAV7VCW1_PLEWA</name>
<comment type="caution">
    <text evidence="2">The sequence shown here is derived from an EMBL/GenBank/DDBJ whole genome shotgun (WGS) entry which is preliminary data.</text>
</comment>